<feature type="domain" description="Cyclic nucleotide-binding" evidence="4">
    <location>
        <begin position="18"/>
        <end position="138"/>
    </location>
</feature>
<dbReference type="RefSeq" id="WP_109433849.1">
    <property type="nucleotide sequence ID" value="NZ_CANMIK010000001.1"/>
</dbReference>
<sequence>MINILFPHKRYSFVNESFLQNFPDEVMAKFEESKTVLNLKKGQVLFHEASIPTGVYILKTGKVKKYATGLNGKEHIFHLVKENGILGHHNLLCEEMYSHSAGCLTDCSFFLIPKNIFLSIIKDNRHMMDCLLKNISHEFGVFVNNSKIMAQYNVRERTALSIIKLEEFFDDNNSFKLSRRDHSNIVGTSIESLVRVLHDLKEEEAIEIKESTITVKDMKKLIAIINVI</sequence>
<dbReference type="InterPro" id="IPR012318">
    <property type="entry name" value="HTH_CRP"/>
</dbReference>
<dbReference type="GO" id="GO:0003700">
    <property type="term" value="F:DNA-binding transcription factor activity"/>
    <property type="evidence" value="ECO:0007669"/>
    <property type="project" value="TreeGrafter"/>
</dbReference>
<gene>
    <name evidence="6" type="ORF">FOF46_18730</name>
</gene>
<dbReference type="EMBL" id="VLNR01000043">
    <property type="protein sequence ID" value="TSE06643.1"/>
    <property type="molecule type" value="Genomic_DNA"/>
</dbReference>
<keyword evidence="7" id="KW-1185">Reference proteome</keyword>
<dbReference type="InterPro" id="IPR036390">
    <property type="entry name" value="WH_DNA-bd_sf"/>
</dbReference>
<evidence type="ECO:0000256" key="1">
    <source>
        <dbReference type="ARBA" id="ARBA00023015"/>
    </source>
</evidence>
<dbReference type="InterPro" id="IPR018490">
    <property type="entry name" value="cNMP-bd_dom_sf"/>
</dbReference>
<dbReference type="InterPro" id="IPR036388">
    <property type="entry name" value="WH-like_DNA-bd_sf"/>
</dbReference>
<dbReference type="OrthoDB" id="9127033at2"/>
<dbReference type="CDD" id="cd00038">
    <property type="entry name" value="CAP_ED"/>
    <property type="match status" value="1"/>
</dbReference>
<keyword evidence="3" id="KW-0804">Transcription</keyword>
<proteinExistence type="predicted"/>
<dbReference type="Pfam" id="PF13545">
    <property type="entry name" value="HTH_Crp_2"/>
    <property type="match status" value="1"/>
</dbReference>
<evidence type="ECO:0000256" key="2">
    <source>
        <dbReference type="ARBA" id="ARBA00023125"/>
    </source>
</evidence>
<accession>A0A554VGV1</accession>
<reference evidence="6 7" key="1">
    <citation type="submission" date="2019-07" db="EMBL/GenBank/DDBJ databases">
        <title>The draft genome sequence of Aquimarina algiphila M91.</title>
        <authorList>
            <person name="Meng X."/>
        </authorList>
    </citation>
    <scope>NUCLEOTIDE SEQUENCE [LARGE SCALE GENOMIC DNA]</scope>
    <source>
        <strain evidence="6 7">M91</strain>
    </source>
</reference>
<dbReference type="InterPro" id="IPR000595">
    <property type="entry name" value="cNMP-bd_dom"/>
</dbReference>
<dbReference type="GO" id="GO:0005829">
    <property type="term" value="C:cytosol"/>
    <property type="evidence" value="ECO:0007669"/>
    <property type="project" value="TreeGrafter"/>
</dbReference>
<dbReference type="InterPro" id="IPR050397">
    <property type="entry name" value="Env_Response_Regulators"/>
</dbReference>
<dbReference type="Gene3D" id="1.10.10.10">
    <property type="entry name" value="Winged helix-like DNA-binding domain superfamily/Winged helix DNA-binding domain"/>
    <property type="match status" value="1"/>
</dbReference>
<dbReference type="PANTHER" id="PTHR24567">
    <property type="entry name" value="CRP FAMILY TRANSCRIPTIONAL REGULATORY PROTEIN"/>
    <property type="match status" value="1"/>
</dbReference>
<evidence type="ECO:0000259" key="5">
    <source>
        <dbReference type="PROSITE" id="PS51063"/>
    </source>
</evidence>
<dbReference type="PROSITE" id="PS50042">
    <property type="entry name" value="CNMP_BINDING_3"/>
    <property type="match status" value="1"/>
</dbReference>
<evidence type="ECO:0000256" key="3">
    <source>
        <dbReference type="ARBA" id="ARBA00023163"/>
    </source>
</evidence>
<evidence type="ECO:0000313" key="7">
    <source>
        <dbReference type="Proteomes" id="UP000318833"/>
    </source>
</evidence>
<evidence type="ECO:0000313" key="6">
    <source>
        <dbReference type="EMBL" id="TSE06643.1"/>
    </source>
</evidence>
<dbReference type="PANTHER" id="PTHR24567:SF26">
    <property type="entry name" value="REGULATORY PROTEIN YEIL"/>
    <property type="match status" value="1"/>
</dbReference>
<dbReference type="AlphaFoldDB" id="A0A554VGV1"/>
<evidence type="ECO:0000259" key="4">
    <source>
        <dbReference type="PROSITE" id="PS50042"/>
    </source>
</evidence>
<keyword evidence="1" id="KW-0805">Transcription regulation</keyword>
<name>A0A554VGV1_9FLAO</name>
<dbReference type="PROSITE" id="PS51063">
    <property type="entry name" value="HTH_CRP_2"/>
    <property type="match status" value="1"/>
</dbReference>
<dbReference type="InterPro" id="IPR014710">
    <property type="entry name" value="RmlC-like_jellyroll"/>
</dbReference>
<protein>
    <submittedName>
        <fullName evidence="6">Crp/Fnr family transcriptional regulator</fullName>
    </submittedName>
</protein>
<organism evidence="6 7">
    <name type="scientific">Aquimarina algiphila</name>
    <dbReference type="NCBI Taxonomy" id="2047982"/>
    <lineage>
        <taxon>Bacteria</taxon>
        <taxon>Pseudomonadati</taxon>
        <taxon>Bacteroidota</taxon>
        <taxon>Flavobacteriia</taxon>
        <taxon>Flavobacteriales</taxon>
        <taxon>Flavobacteriaceae</taxon>
        <taxon>Aquimarina</taxon>
    </lineage>
</organism>
<dbReference type="Pfam" id="PF00027">
    <property type="entry name" value="cNMP_binding"/>
    <property type="match status" value="1"/>
</dbReference>
<dbReference type="SUPFAM" id="SSF51206">
    <property type="entry name" value="cAMP-binding domain-like"/>
    <property type="match status" value="1"/>
</dbReference>
<dbReference type="SMART" id="SM00100">
    <property type="entry name" value="cNMP"/>
    <property type="match status" value="1"/>
</dbReference>
<comment type="caution">
    <text evidence="6">The sequence shown here is derived from an EMBL/GenBank/DDBJ whole genome shotgun (WGS) entry which is preliminary data.</text>
</comment>
<feature type="domain" description="HTH crp-type" evidence="5">
    <location>
        <begin position="152"/>
        <end position="219"/>
    </location>
</feature>
<dbReference type="Gene3D" id="2.60.120.10">
    <property type="entry name" value="Jelly Rolls"/>
    <property type="match status" value="1"/>
</dbReference>
<dbReference type="SUPFAM" id="SSF46785">
    <property type="entry name" value="Winged helix' DNA-binding domain"/>
    <property type="match status" value="1"/>
</dbReference>
<keyword evidence="2" id="KW-0238">DNA-binding</keyword>
<dbReference type="Proteomes" id="UP000318833">
    <property type="component" value="Unassembled WGS sequence"/>
</dbReference>
<dbReference type="GO" id="GO:0003677">
    <property type="term" value="F:DNA binding"/>
    <property type="evidence" value="ECO:0007669"/>
    <property type="project" value="UniProtKB-KW"/>
</dbReference>